<proteinExistence type="predicted"/>
<evidence type="ECO:0000256" key="1">
    <source>
        <dbReference type="SAM" id="MobiDB-lite"/>
    </source>
</evidence>
<reference evidence="2 3" key="1">
    <citation type="submission" date="2015-11" db="EMBL/GenBank/DDBJ databases">
        <title>Draft genome sequences of new species of the genus Lactobacillus isolated from orchardgrass silage.</title>
        <authorList>
            <person name="Tohno M."/>
            <person name="Tanizawa Y."/>
            <person name="Arita M."/>
        </authorList>
    </citation>
    <scope>NUCLEOTIDE SEQUENCE [LARGE SCALE GENOMIC DNA]</scope>
    <source>
        <strain evidence="2 3">IWT126</strain>
    </source>
</reference>
<protein>
    <recommendedName>
        <fullName evidence="4">Lipoprotein</fullName>
    </recommendedName>
</protein>
<dbReference type="EMBL" id="BCMG01000001">
    <property type="protein sequence ID" value="GAT17866.1"/>
    <property type="molecule type" value="Genomic_DNA"/>
</dbReference>
<evidence type="ECO:0008006" key="4">
    <source>
        <dbReference type="Google" id="ProtNLM"/>
    </source>
</evidence>
<dbReference type="AlphaFoldDB" id="A0A1Z5H3J2"/>
<dbReference type="OrthoDB" id="2262426at2"/>
<name>A0A1Z5H3J2_9LACO</name>
<evidence type="ECO:0000313" key="3">
    <source>
        <dbReference type="Proteomes" id="UP000198402"/>
    </source>
</evidence>
<feature type="region of interest" description="Disordered" evidence="1">
    <location>
        <begin position="21"/>
        <end position="113"/>
    </location>
</feature>
<evidence type="ECO:0000313" key="2">
    <source>
        <dbReference type="EMBL" id="GAT17866.1"/>
    </source>
</evidence>
<feature type="compositionally biased region" description="Low complexity" evidence="1">
    <location>
        <begin position="43"/>
        <end position="78"/>
    </location>
</feature>
<sequence>MMKPVIKFVLPLAVLGLLGGCGSQTKSHSASSNKPKTSKVAKNKAVNSSNSAASQSSVTQSSSDSESSVASSQSSSSSEHQHSVKSPATSQQPTKASSAKTKMTQAHPAVTQQSVASKISQTLGGQYAPQDLAFQFSQSGAGTYTVQVQENHQSPNMKAKGADPSTSPTVAWFKTNTNGQLLKSVDGGATYTVVGNAY</sequence>
<dbReference type="PROSITE" id="PS51257">
    <property type="entry name" value="PROKAR_LIPOPROTEIN"/>
    <property type="match status" value="1"/>
</dbReference>
<comment type="caution">
    <text evidence="2">The sequence shown here is derived from an EMBL/GenBank/DDBJ whole genome shotgun (WGS) entry which is preliminary data.</text>
</comment>
<feature type="compositionally biased region" description="Polar residues" evidence="1">
    <location>
        <begin position="87"/>
        <end position="113"/>
    </location>
</feature>
<gene>
    <name evidence="2" type="ORF">IWT126_00123</name>
</gene>
<feature type="compositionally biased region" description="Polar residues" evidence="1">
    <location>
        <begin position="23"/>
        <end position="35"/>
    </location>
</feature>
<keyword evidence="3" id="KW-1185">Reference proteome</keyword>
<dbReference type="Proteomes" id="UP000198402">
    <property type="component" value="Unassembled WGS sequence"/>
</dbReference>
<accession>A0A1Z5H3J2</accession>
<dbReference type="RefSeq" id="WP_089136005.1">
    <property type="nucleotide sequence ID" value="NZ_BCMG01000001.1"/>
</dbReference>
<organism evidence="2 3">
    <name type="scientific">Secundilactobacillus silagei JCM 19001</name>
    <dbReference type="NCBI Taxonomy" id="1302250"/>
    <lineage>
        <taxon>Bacteria</taxon>
        <taxon>Bacillati</taxon>
        <taxon>Bacillota</taxon>
        <taxon>Bacilli</taxon>
        <taxon>Lactobacillales</taxon>
        <taxon>Lactobacillaceae</taxon>
        <taxon>Secundilactobacillus</taxon>
    </lineage>
</organism>